<evidence type="ECO:0000256" key="2">
    <source>
        <dbReference type="ARBA" id="ARBA00022737"/>
    </source>
</evidence>
<reference evidence="6" key="1">
    <citation type="submission" date="2023-03" db="EMBL/GenBank/DDBJ databases">
        <authorList>
            <person name="Steffen K."/>
            <person name="Cardenas P."/>
        </authorList>
    </citation>
    <scope>NUCLEOTIDE SEQUENCE</scope>
</reference>
<dbReference type="PANTHER" id="PTHR23116:SF29">
    <property type="entry name" value="PDZ DOMAIN-CONTAINING PROTEIN 7"/>
    <property type="match status" value="1"/>
</dbReference>
<comment type="caution">
    <text evidence="6">The sequence shown here is derived from an EMBL/GenBank/DDBJ whole genome shotgun (WGS) entry which is preliminary data.</text>
</comment>
<dbReference type="FunFam" id="2.30.42.10:FF:000087">
    <property type="entry name" value="Whirlin a"/>
    <property type="match status" value="1"/>
</dbReference>
<dbReference type="PROSITE" id="PS50106">
    <property type="entry name" value="PDZ"/>
    <property type="match status" value="2"/>
</dbReference>
<evidence type="ECO:0000256" key="1">
    <source>
        <dbReference type="ARBA" id="ARBA00004316"/>
    </source>
</evidence>
<evidence type="ECO:0000259" key="5">
    <source>
        <dbReference type="PROSITE" id="PS50106"/>
    </source>
</evidence>
<dbReference type="AlphaFoldDB" id="A0AA35TY33"/>
<dbReference type="SMART" id="SM00228">
    <property type="entry name" value="PDZ"/>
    <property type="match status" value="2"/>
</dbReference>
<dbReference type="Proteomes" id="UP001174909">
    <property type="component" value="Unassembled WGS sequence"/>
</dbReference>
<feature type="domain" description="PDZ" evidence="5">
    <location>
        <begin position="247"/>
        <end position="315"/>
    </location>
</feature>
<comment type="subcellular location">
    <subcellularLocation>
        <location evidence="1">Cell projection</location>
    </subcellularLocation>
</comment>
<dbReference type="Gene3D" id="1.20.1160.20">
    <property type="match status" value="2"/>
</dbReference>
<dbReference type="Gene3D" id="2.30.42.10">
    <property type="match status" value="2"/>
</dbReference>
<sequence length="551" mass="61017">MTSVRQYEPYAAQLGFLSESIHRQLTERECGIFDRGLADYHRRKNVKAFVECLSLVLNTNQKRQLLIPIRDTYVKPSDTSRFNQLVQAHGLATSLKKKRRELAAESNMTSPDGIHKVEVKRDPGGEWGFNIRGGSDHGTGVFVSWVEPESNCHKSGLLVGDQILKANDTSFESINHHDAVQLIRGCKKLRLWLLSHGRVPSTRMAHKVYRWVDQEGRPTTPPPDPFIIAEQRARGDYRLGIEADERKVTVMVDGGKELGISIRGGSEHGLGVYVSKVDEASVAEAYGIKVGDQIMEVNGVSFLNIVHADAARALRAQPCMVIKVRDVGKLPHSRITTYGQTQWHKGKQREKDKGTRGKKAFQKGAGTQVMLKKYETTGIQSRGLMNEVARSVLTTHELSTFNYYIDQYQERGLSVDDLATALLELLDTPEKLQLLGEVRGAMRASDLDRYNELTIHHEIAAKKAGRKGGFGSVGGSQSRLVSSGLMAGSSQSRITHQTIAEVHQEDPQALQSRLSPPAAADTSFSSGDNTLTLEEDVDFGGRDQVPQRLVS</sequence>
<dbReference type="InterPro" id="IPR051844">
    <property type="entry name" value="USH2_Complex_Protein"/>
</dbReference>
<feature type="region of interest" description="Disordered" evidence="4">
    <location>
        <begin position="339"/>
        <end position="358"/>
    </location>
</feature>
<dbReference type="InterPro" id="IPR036034">
    <property type="entry name" value="PDZ_sf"/>
</dbReference>
<feature type="domain" description="PDZ" evidence="5">
    <location>
        <begin position="116"/>
        <end position="184"/>
    </location>
</feature>
<feature type="compositionally biased region" description="Polar residues" evidence="4">
    <location>
        <begin position="522"/>
        <end position="532"/>
    </location>
</feature>
<dbReference type="EMBL" id="CASHTH010004254">
    <property type="protein sequence ID" value="CAI8055162.1"/>
    <property type="molecule type" value="Genomic_DNA"/>
</dbReference>
<organism evidence="6 7">
    <name type="scientific">Geodia barretti</name>
    <name type="common">Barrett's horny sponge</name>
    <dbReference type="NCBI Taxonomy" id="519541"/>
    <lineage>
        <taxon>Eukaryota</taxon>
        <taxon>Metazoa</taxon>
        <taxon>Porifera</taxon>
        <taxon>Demospongiae</taxon>
        <taxon>Heteroscleromorpha</taxon>
        <taxon>Tetractinellida</taxon>
        <taxon>Astrophorina</taxon>
        <taxon>Geodiidae</taxon>
        <taxon>Geodia</taxon>
    </lineage>
</organism>
<keyword evidence="2" id="KW-0677">Repeat</keyword>
<dbReference type="GO" id="GO:0005886">
    <property type="term" value="C:plasma membrane"/>
    <property type="evidence" value="ECO:0007669"/>
    <property type="project" value="TreeGrafter"/>
</dbReference>
<evidence type="ECO:0000313" key="6">
    <source>
        <dbReference type="EMBL" id="CAI8055162.1"/>
    </source>
</evidence>
<protein>
    <submittedName>
        <fullName evidence="6">Whirlin</fullName>
    </submittedName>
</protein>
<evidence type="ECO:0000313" key="7">
    <source>
        <dbReference type="Proteomes" id="UP001174909"/>
    </source>
</evidence>
<dbReference type="GO" id="GO:0005929">
    <property type="term" value="C:cilium"/>
    <property type="evidence" value="ECO:0007669"/>
    <property type="project" value="TreeGrafter"/>
</dbReference>
<gene>
    <name evidence="6" type="ORF">GBAR_LOCUS30119</name>
</gene>
<keyword evidence="3" id="KW-0966">Cell projection</keyword>
<proteinExistence type="predicted"/>
<dbReference type="Pfam" id="PF00595">
    <property type="entry name" value="PDZ"/>
    <property type="match status" value="2"/>
</dbReference>
<accession>A0AA35TY33</accession>
<dbReference type="SUPFAM" id="SSF50156">
    <property type="entry name" value="PDZ domain-like"/>
    <property type="match status" value="2"/>
</dbReference>
<feature type="non-terminal residue" evidence="6">
    <location>
        <position position="1"/>
    </location>
</feature>
<feature type="region of interest" description="Disordered" evidence="4">
    <location>
        <begin position="504"/>
        <end position="551"/>
    </location>
</feature>
<dbReference type="InterPro" id="IPR001478">
    <property type="entry name" value="PDZ"/>
</dbReference>
<dbReference type="PANTHER" id="PTHR23116">
    <property type="entry name" value="PDZ DOMAIN CONTAINING WHIRLIN AND HARMONIN-RELATED"/>
    <property type="match status" value="1"/>
</dbReference>
<name>A0AA35TY33_GEOBA</name>
<evidence type="ECO:0000256" key="3">
    <source>
        <dbReference type="ARBA" id="ARBA00023273"/>
    </source>
</evidence>
<keyword evidence="7" id="KW-1185">Reference proteome</keyword>
<evidence type="ECO:0000256" key="4">
    <source>
        <dbReference type="SAM" id="MobiDB-lite"/>
    </source>
</evidence>